<keyword evidence="2" id="KW-1185">Reference proteome</keyword>
<dbReference type="Proteomes" id="UP000568380">
    <property type="component" value="Unassembled WGS sequence"/>
</dbReference>
<comment type="caution">
    <text evidence="1">The sequence shown here is derived from an EMBL/GenBank/DDBJ whole genome shotgun (WGS) entry which is preliminary data.</text>
</comment>
<accession>A0A7W8A3G0</accession>
<name>A0A7W8A3G0_9ACTN</name>
<reference evidence="1 2" key="1">
    <citation type="submission" date="2020-08" db="EMBL/GenBank/DDBJ databases">
        <title>Genomic Encyclopedia of Type Strains, Phase IV (KMG-IV): sequencing the most valuable type-strain genomes for metagenomic binning, comparative biology and taxonomic classification.</title>
        <authorList>
            <person name="Goeker M."/>
        </authorList>
    </citation>
    <scope>NUCLEOTIDE SEQUENCE [LARGE SCALE GENOMIC DNA]</scope>
    <source>
        <strain evidence="1 2">DSM 45385</strain>
    </source>
</reference>
<dbReference type="AlphaFoldDB" id="A0A7W8A3G0"/>
<proteinExistence type="predicted"/>
<organism evidence="1 2">
    <name type="scientific">Nonomuraea endophytica</name>
    <dbReference type="NCBI Taxonomy" id="714136"/>
    <lineage>
        <taxon>Bacteria</taxon>
        <taxon>Bacillati</taxon>
        <taxon>Actinomycetota</taxon>
        <taxon>Actinomycetes</taxon>
        <taxon>Streptosporangiales</taxon>
        <taxon>Streptosporangiaceae</taxon>
        <taxon>Nonomuraea</taxon>
    </lineage>
</organism>
<evidence type="ECO:0000313" key="1">
    <source>
        <dbReference type="EMBL" id="MBB5077658.1"/>
    </source>
</evidence>
<sequence>MNELTDGGRTLSLLSNLLPVWERSDWPKRFAARAFSCRIGVAKPDPRAYQAGSVCL</sequence>
<dbReference type="RefSeq" id="WP_184961760.1">
    <property type="nucleotide sequence ID" value="NZ_JACHIN010000004.1"/>
</dbReference>
<protein>
    <submittedName>
        <fullName evidence="1">Uncharacterized protein</fullName>
    </submittedName>
</protein>
<dbReference type="EMBL" id="JACHIN010000004">
    <property type="protein sequence ID" value="MBB5077658.1"/>
    <property type="molecule type" value="Genomic_DNA"/>
</dbReference>
<gene>
    <name evidence="1" type="ORF">HNR40_003133</name>
</gene>
<evidence type="ECO:0000313" key="2">
    <source>
        <dbReference type="Proteomes" id="UP000568380"/>
    </source>
</evidence>